<organism evidence="19 20">
    <name type="scientific">Umbra pygmaea</name>
    <name type="common">Eastern mudminnow</name>
    <dbReference type="NCBI Taxonomy" id="75934"/>
    <lineage>
        <taxon>Eukaryota</taxon>
        <taxon>Metazoa</taxon>
        <taxon>Chordata</taxon>
        <taxon>Craniata</taxon>
        <taxon>Vertebrata</taxon>
        <taxon>Euteleostomi</taxon>
        <taxon>Actinopterygii</taxon>
        <taxon>Neopterygii</taxon>
        <taxon>Teleostei</taxon>
        <taxon>Protacanthopterygii</taxon>
        <taxon>Esociformes</taxon>
        <taxon>Umbridae</taxon>
        <taxon>Umbra</taxon>
    </lineage>
</organism>
<evidence type="ECO:0000256" key="1">
    <source>
        <dbReference type="ARBA" id="ARBA00004613"/>
    </source>
</evidence>
<dbReference type="InterPro" id="IPR033116">
    <property type="entry name" value="TRYPSIN_SER"/>
</dbReference>
<comment type="caution">
    <text evidence="13">Lacks conserved residue(s) required for the propagation of feature annotation.</text>
</comment>
<feature type="disulfide bond" evidence="13">
    <location>
        <begin position="112"/>
        <end position="121"/>
    </location>
</feature>
<evidence type="ECO:0000256" key="11">
    <source>
        <dbReference type="ARBA" id="ARBA00023157"/>
    </source>
</evidence>
<keyword evidence="8 14" id="KW-0378">Hydrolase</keyword>
<keyword evidence="7" id="KW-0677">Repeat</keyword>
<dbReference type="FunFam" id="2.10.25.10:FF:000118">
    <property type="entry name" value="protein delta homolog 2"/>
    <property type="match status" value="1"/>
</dbReference>
<dbReference type="InterPro" id="IPR035972">
    <property type="entry name" value="GLA-like_dom_SF"/>
</dbReference>
<evidence type="ECO:0000256" key="8">
    <source>
        <dbReference type="ARBA" id="ARBA00022801"/>
    </source>
</evidence>
<keyword evidence="20" id="KW-1185">Reference proteome</keyword>
<feature type="domain" description="EGF-like" evidence="16">
    <location>
        <begin position="492"/>
        <end position="528"/>
    </location>
</feature>
<dbReference type="Gene3D" id="2.10.25.10">
    <property type="entry name" value="Laminin"/>
    <property type="match status" value="4"/>
</dbReference>
<dbReference type="InterPro" id="IPR001881">
    <property type="entry name" value="EGF-like_Ca-bd_dom"/>
</dbReference>
<keyword evidence="12" id="KW-0325">Glycoprotein</keyword>
<dbReference type="FunFam" id="2.40.10.10:FF:000013">
    <property type="entry name" value="Coagulation factor X"/>
    <property type="match status" value="2"/>
</dbReference>
<keyword evidence="6 15" id="KW-0732">Signal</keyword>
<evidence type="ECO:0000256" key="7">
    <source>
        <dbReference type="ARBA" id="ARBA00022737"/>
    </source>
</evidence>
<dbReference type="SUPFAM" id="SSF57630">
    <property type="entry name" value="GLA-domain"/>
    <property type="match status" value="2"/>
</dbReference>
<feature type="domain" description="Gla" evidence="18">
    <location>
        <begin position="446"/>
        <end position="492"/>
    </location>
</feature>
<dbReference type="InterPro" id="IPR001314">
    <property type="entry name" value="Peptidase_S1A"/>
</dbReference>
<evidence type="ECO:0000256" key="13">
    <source>
        <dbReference type="PROSITE-ProRule" id="PRU00076"/>
    </source>
</evidence>
<dbReference type="PROSITE" id="PS00134">
    <property type="entry name" value="TRYPSIN_HIS"/>
    <property type="match status" value="2"/>
</dbReference>
<evidence type="ECO:0000259" key="18">
    <source>
        <dbReference type="PROSITE" id="PS50998"/>
    </source>
</evidence>
<dbReference type="GO" id="GO:0008236">
    <property type="term" value="F:serine-type peptidase activity"/>
    <property type="evidence" value="ECO:0007669"/>
    <property type="project" value="UniProtKB-KW"/>
</dbReference>
<dbReference type="Pfam" id="PF00008">
    <property type="entry name" value="EGF"/>
    <property type="match status" value="2"/>
</dbReference>
<dbReference type="PRINTS" id="PR00001">
    <property type="entry name" value="GLABLOOD"/>
</dbReference>
<keyword evidence="4 14" id="KW-0645">Protease</keyword>
<evidence type="ECO:0000256" key="4">
    <source>
        <dbReference type="ARBA" id="ARBA00022670"/>
    </source>
</evidence>
<dbReference type="InterPro" id="IPR009003">
    <property type="entry name" value="Peptidase_S1_PA"/>
</dbReference>
<feature type="domain" description="Gla" evidence="18">
    <location>
        <begin position="37"/>
        <end position="83"/>
    </location>
</feature>
<dbReference type="PANTHER" id="PTHR24278">
    <property type="entry name" value="COAGULATION FACTOR"/>
    <property type="match status" value="1"/>
</dbReference>
<dbReference type="InterPro" id="IPR000294">
    <property type="entry name" value="GLA_domain"/>
</dbReference>
<protein>
    <recommendedName>
        <fullName evidence="21">Coagulation factor VII</fullName>
    </recommendedName>
</protein>
<evidence type="ECO:0000256" key="12">
    <source>
        <dbReference type="ARBA" id="ARBA00023180"/>
    </source>
</evidence>
<dbReference type="PRINTS" id="PR00722">
    <property type="entry name" value="CHYMOTRYPSIN"/>
</dbReference>
<feature type="disulfide bond" evidence="13">
    <location>
        <begin position="518"/>
        <end position="527"/>
    </location>
</feature>
<dbReference type="InterPro" id="IPR001254">
    <property type="entry name" value="Trypsin_dom"/>
</dbReference>
<dbReference type="SUPFAM" id="SSF50494">
    <property type="entry name" value="Trypsin-like serine proteases"/>
    <property type="match status" value="2"/>
</dbReference>
<dbReference type="Proteomes" id="UP001557470">
    <property type="component" value="Unassembled WGS sequence"/>
</dbReference>
<comment type="caution">
    <text evidence="19">The sequence shown here is derived from an EMBL/GenBank/DDBJ whole genome shotgun (WGS) entry which is preliminary data.</text>
</comment>
<feature type="signal peptide" evidence="15">
    <location>
        <begin position="1"/>
        <end position="17"/>
    </location>
</feature>
<dbReference type="CDD" id="cd00054">
    <property type="entry name" value="EGF_CA"/>
    <property type="match status" value="2"/>
</dbReference>
<dbReference type="InterPro" id="IPR000742">
    <property type="entry name" value="EGF"/>
</dbReference>
<dbReference type="PROSITE" id="PS50026">
    <property type="entry name" value="EGF_3"/>
    <property type="match status" value="2"/>
</dbReference>
<dbReference type="Gene3D" id="2.40.10.10">
    <property type="entry name" value="Trypsin-like serine proteases"/>
    <property type="match status" value="4"/>
</dbReference>
<dbReference type="EMBL" id="JAGEUA010000001">
    <property type="protein sequence ID" value="KAL1022075.1"/>
    <property type="molecule type" value="Genomic_DNA"/>
</dbReference>
<dbReference type="FunFam" id="2.10.25.10:FF:000012">
    <property type="entry name" value="Delta-like protein"/>
    <property type="match status" value="1"/>
</dbReference>
<dbReference type="SMART" id="SM00069">
    <property type="entry name" value="GLA"/>
    <property type="match status" value="2"/>
</dbReference>
<dbReference type="PROSITE" id="PS00022">
    <property type="entry name" value="EGF_1"/>
    <property type="match status" value="2"/>
</dbReference>
<dbReference type="FunFam" id="4.10.740.10:FF:000001">
    <property type="entry name" value="vitamin K-dependent protein S"/>
    <property type="match status" value="2"/>
</dbReference>
<dbReference type="CDD" id="cd00190">
    <property type="entry name" value="Tryp_SPc"/>
    <property type="match status" value="2"/>
</dbReference>
<keyword evidence="2" id="KW-0964">Secreted</keyword>
<evidence type="ECO:0000313" key="19">
    <source>
        <dbReference type="EMBL" id="KAL1022075.1"/>
    </source>
</evidence>
<feature type="chain" id="PRO_5044826967" description="Coagulation factor VII" evidence="15">
    <location>
        <begin position="18"/>
        <end position="880"/>
    </location>
</feature>
<dbReference type="InterPro" id="IPR043504">
    <property type="entry name" value="Peptidase_S1_PA_chymotrypsin"/>
</dbReference>
<dbReference type="Pfam" id="PF14670">
    <property type="entry name" value="FXa_inhibition"/>
    <property type="match status" value="2"/>
</dbReference>
<dbReference type="PROSITE" id="PS00135">
    <property type="entry name" value="TRYPSIN_SER"/>
    <property type="match status" value="1"/>
</dbReference>
<evidence type="ECO:0000313" key="20">
    <source>
        <dbReference type="Proteomes" id="UP001557470"/>
    </source>
</evidence>
<feature type="domain" description="EGF-like" evidence="16">
    <location>
        <begin position="83"/>
        <end position="122"/>
    </location>
</feature>
<feature type="domain" description="Peptidase S1" evidence="17">
    <location>
        <begin position="198"/>
        <end position="432"/>
    </location>
</feature>
<evidence type="ECO:0000256" key="6">
    <source>
        <dbReference type="ARBA" id="ARBA00022729"/>
    </source>
</evidence>
<dbReference type="SUPFAM" id="SSF57196">
    <property type="entry name" value="EGF/Laminin"/>
    <property type="match status" value="3"/>
</dbReference>
<keyword evidence="10" id="KW-0865">Zymogen</keyword>
<dbReference type="SMART" id="SM00181">
    <property type="entry name" value="EGF"/>
    <property type="match status" value="4"/>
</dbReference>
<dbReference type="Gene3D" id="4.10.740.10">
    <property type="entry name" value="Coagulation Factor IX"/>
    <property type="match status" value="2"/>
</dbReference>
<keyword evidence="9" id="KW-0106">Calcium</keyword>
<dbReference type="InterPro" id="IPR050442">
    <property type="entry name" value="Peptidase_S1_coag_factors"/>
</dbReference>
<evidence type="ECO:0000259" key="17">
    <source>
        <dbReference type="PROSITE" id="PS50240"/>
    </source>
</evidence>
<dbReference type="SMART" id="SM00020">
    <property type="entry name" value="Tryp_SPc"/>
    <property type="match status" value="2"/>
</dbReference>
<dbReference type="AlphaFoldDB" id="A0ABD0XL30"/>
<keyword evidence="5" id="KW-0165">Cleavage on pair of basic residues</keyword>
<accession>A0ABD0XL30</accession>
<evidence type="ECO:0000256" key="14">
    <source>
        <dbReference type="RuleBase" id="RU363034"/>
    </source>
</evidence>
<evidence type="ECO:0000256" key="5">
    <source>
        <dbReference type="ARBA" id="ARBA00022685"/>
    </source>
</evidence>
<dbReference type="Pfam" id="PF00089">
    <property type="entry name" value="Trypsin"/>
    <property type="match status" value="2"/>
</dbReference>
<evidence type="ECO:0008006" key="21">
    <source>
        <dbReference type="Google" id="ProtNLM"/>
    </source>
</evidence>
<keyword evidence="3 13" id="KW-0245">EGF-like domain</keyword>
<dbReference type="PROSITE" id="PS01186">
    <property type="entry name" value="EGF_2"/>
    <property type="match status" value="2"/>
</dbReference>
<feature type="domain" description="Peptidase S1" evidence="17">
    <location>
        <begin position="599"/>
        <end position="840"/>
    </location>
</feature>
<dbReference type="SMART" id="SM00179">
    <property type="entry name" value="EGF_CA"/>
    <property type="match status" value="2"/>
</dbReference>
<dbReference type="PROSITE" id="PS50240">
    <property type="entry name" value="TRYPSIN_DOM"/>
    <property type="match status" value="2"/>
</dbReference>
<dbReference type="PROSITE" id="PS00011">
    <property type="entry name" value="GLA_1"/>
    <property type="match status" value="2"/>
</dbReference>
<reference evidence="19 20" key="1">
    <citation type="submission" date="2024-06" db="EMBL/GenBank/DDBJ databases">
        <authorList>
            <person name="Pan Q."/>
            <person name="Wen M."/>
            <person name="Jouanno E."/>
            <person name="Zahm M."/>
            <person name="Klopp C."/>
            <person name="Cabau C."/>
            <person name="Louis A."/>
            <person name="Berthelot C."/>
            <person name="Parey E."/>
            <person name="Roest Crollius H."/>
            <person name="Montfort J."/>
            <person name="Robinson-Rechavi M."/>
            <person name="Bouchez O."/>
            <person name="Lampietro C."/>
            <person name="Lopez Roques C."/>
            <person name="Donnadieu C."/>
            <person name="Postlethwait J."/>
            <person name="Bobe J."/>
            <person name="Verreycken H."/>
            <person name="Guiguen Y."/>
        </authorList>
    </citation>
    <scope>NUCLEOTIDE SEQUENCE [LARGE SCALE GENOMIC DNA]</scope>
    <source>
        <strain evidence="19">Up_M1</strain>
        <tissue evidence="19">Testis</tissue>
    </source>
</reference>
<evidence type="ECO:0000256" key="9">
    <source>
        <dbReference type="ARBA" id="ARBA00022837"/>
    </source>
</evidence>
<dbReference type="PROSITE" id="PS50998">
    <property type="entry name" value="GLA_2"/>
    <property type="match status" value="2"/>
</dbReference>
<dbReference type="GO" id="GO:0005576">
    <property type="term" value="C:extracellular region"/>
    <property type="evidence" value="ECO:0007669"/>
    <property type="project" value="UniProtKB-SubCell"/>
</dbReference>
<name>A0ABD0XL30_UMBPY</name>
<dbReference type="PANTHER" id="PTHR24278:SF26">
    <property type="entry name" value="COAGULATION FACTOR VII"/>
    <property type="match status" value="1"/>
</dbReference>
<proteinExistence type="predicted"/>
<evidence type="ECO:0000256" key="3">
    <source>
        <dbReference type="ARBA" id="ARBA00022536"/>
    </source>
</evidence>
<evidence type="ECO:0000256" key="15">
    <source>
        <dbReference type="SAM" id="SignalP"/>
    </source>
</evidence>
<evidence type="ECO:0000259" key="16">
    <source>
        <dbReference type="PROSITE" id="PS50026"/>
    </source>
</evidence>
<keyword evidence="14" id="KW-0720">Serine protease</keyword>
<keyword evidence="11 13" id="KW-1015">Disulfide bond</keyword>
<dbReference type="InterPro" id="IPR018114">
    <property type="entry name" value="TRYPSIN_HIS"/>
</dbReference>
<dbReference type="GO" id="GO:0006508">
    <property type="term" value="P:proteolysis"/>
    <property type="evidence" value="ECO:0007669"/>
    <property type="project" value="UniProtKB-KW"/>
</dbReference>
<dbReference type="Pfam" id="PF00594">
    <property type="entry name" value="Gla"/>
    <property type="match status" value="2"/>
</dbReference>
<evidence type="ECO:0000256" key="10">
    <source>
        <dbReference type="ARBA" id="ARBA00023145"/>
    </source>
</evidence>
<evidence type="ECO:0000256" key="2">
    <source>
        <dbReference type="ARBA" id="ARBA00022525"/>
    </source>
</evidence>
<comment type="subcellular location">
    <subcellularLocation>
        <location evidence="1">Secreted</location>
    </subcellularLocation>
</comment>
<sequence length="880" mass="97784">MWLHILCFTLSICCGHSASVFLGRDQAHGLLIRPRRANSGWFEELKKGDLERECLEEKCSKEEVREVFEHEQATEEFWKNYNVIDSCLSAPCQNKGRCSSVSGKMPTYTCLCLQGFSGRNCELVFKAIPDSCLHDNGGCEHFCEEDVGRRNCSCADGYFLGPDRQSCLTKETIACGKVPVLGGRAEDGDNPLSPRSRIVGGTECPKGHCPWQVLLMRNGKGFCGGVLYKPSWILTASHCLEKIKAHELQVVAGEHDTEIKEGTEQTMDVAEVIMHKGYVWQTSDSDIALLRLKKPVIITPFAVPVCLPTRSMAERELWAIHLHTVSGWGRRSENGPTSRILRRLNVPRIRSQECVEKSGVTITSNMFCAGYIEGKQDSCKGDSGGPLVTRYRNTTFLLGIVSWGKGTATMILKTLYALFAVSTVVSASVFLERDNAHVVLVRSKRANTGYFEEMRQGNLERECLEEICNYEEAREVFEDDAQTEKFWLTYKRREPCLHNPCKNNGICDYMNNTYICRCPEGFEGKYCQTVFEDSLKCLYLNGGCEHFCNASGPQQRCSCATGYTLGKDGKKCVAQVQYPCGKIPVEDAGLNQNQPDIRAVGGNHCPKGQCPWQVLLQHKGNSLCGGVIVHPEWVITAAHCVLERDAKDLTVVTGEHNIVVEEGTEQKIPVSMVIPHNLYEPATGDSDITLLRLKVPINLGPNAVPICLPQQNFSRTELAAVRFHTVSGWGRHTTGGNLPQTGVAISSPILRRMAVPLIPNSECSLKTRFNVTQNMLCAGYLGGSQEACRGDDGSPLVTYYGKTHFLLGVVAWGRGCPEKGYYDVYTNVANFLDWAEEVMKMDVINSQVKQLNQPHPTSTLGTKVCDKRQPFLLEMALDDY</sequence>
<dbReference type="InterPro" id="IPR017857">
    <property type="entry name" value="Coagulation_fac-like_Gla_dom"/>
</dbReference>
<gene>
    <name evidence="19" type="ORF">UPYG_G00021890</name>
</gene>